<evidence type="ECO:0000256" key="1">
    <source>
        <dbReference type="SAM" id="Phobius"/>
    </source>
</evidence>
<dbReference type="EMBL" id="JAODIM010000043">
    <property type="protein sequence ID" value="MCU5780045.1"/>
    <property type="molecule type" value="Genomic_DNA"/>
</dbReference>
<feature type="transmembrane region" description="Helical" evidence="1">
    <location>
        <begin position="112"/>
        <end position="135"/>
    </location>
</feature>
<gene>
    <name evidence="2" type="ORF">N5923_21370</name>
</gene>
<feature type="transmembrane region" description="Helical" evidence="1">
    <location>
        <begin position="41"/>
        <end position="59"/>
    </location>
</feature>
<feature type="transmembrane region" description="Helical" evidence="1">
    <location>
        <begin position="147"/>
        <end position="165"/>
    </location>
</feature>
<feature type="transmembrane region" description="Helical" evidence="1">
    <location>
        <begin position="89"/>
        <end position="106"/>
    </location>
</feature>
<protein>
    <submittedName>
        <fullName evidence="2">Uncharacterized protein</fullName>
    </submittedName>
</protein>
<evidence type="ECO:0000313" key="2">
    <source>
        <dbReference type="EMBL" id="MCU5780045.1"/>
    </source>
</evidence>
<dbReference type="AlphaFoldDB" id="A0A9J6PWF4"/>
<keyword evidence="1" id="KW-0472">Membrane</keyword>
<sequence length="340" mass="38801">MKKALSFPPLLIWTAIFIYALAFIAIVIQQKSPADELIPCAIFVSMLILVLYIVSYGVASGERKQREADKLATFFLLHKQGRLHGVIKFSRYSLMLYLLAILFFLAQDNTAARALLLLSSIAIVMAIVDFWFLHYQQIGAEYRARSWKVLAICFSAILFFANMLSSQFILEAFDIEPARLNFTRWSFSLIMVLLLMSPVSYFVLLIHGAFMRVARRSRRQAMMALFDSVTVTTLLFSMSLLLLITTKLPVLGNAMTGYFYHFDTRTTFSCKQQYHIIPRLGDQAGYIKVVEGEYRAIYQKQGGVYVETVICQPDGSYKLNDIRYASDIRRLNQRMAANGS</sequence>
<dbReference type="Proteomes" id="UP001064262">
    <property type="component" value="Unassembled WGS sequence"/>
</dbReference>
<organism evidence="2 3">
    <name type="scientific">Winslowiella arboricola</name>
    <dbReference type="NCBI Taxonomy" id="2978220"/>
    <lineage>
        <taxon>Bacteria</taxon>
        <taxon>Pseudomonadati</taxon>
        <taxon>Pseudomonadota</taxon>
        <taxon>Gammaproteobacteria</taxon>
        <taxon>Enterobacterales</taxon>
        <taxon>Erwiniaceae</taxon>
        <taxon>Winslowiella</taxon>
    </lineage>
</organism>
<comment type="caution">
    <text evidence="2">The sequence shown here is derived from an EMBL/GenBank/DDBJ whole genome shotgun (WGS) entry which is preliminary data.</text>
</comment>
<proteinExistence type="predicted"/>
<feature type="transmembrane region" description="Helical" evidence="1">
    <location>
        <begin position="7"/>
        <end position="29"/>
    </location>
</feature>
<feature type="transmembrane region" description="Helical" evidence="1">
    <location>
        <begin position="222"/>
        <end position="244"/>
    </location>
</feature>
<accession>A0A9J6PWF4</accession>
<name>A0A9J6PWF4_9GAMM</name>
<evidence type="ECO:0000313" key="3">
    <source>
        <dbReference type="Proteomes" id="UP001064262"/>
    </source>
</evidence>
<keyword evidence="3" id="KW-1185">Reference proteome</keyword>
<reference evidence="2" key="1">
    <citation type="submission" date="2022-09" db="EMBL/GenBank/DDBJ databases">
        <title>Winslowiella arboricola sp. nov., isolated from bleeding cankers on broadleaf hosts.</title>
        <authorList>
            <person name="Brady C."/>
            <person name="Kaur S."/>
            <person name="Crampton B."/>
            <person name="Maddock D."/>
            <person name="Arnold D."/>
            <person name="Denman S."/>
        </authorList>
    </citation>
    <scope>NUCLEOTIDE SEQUENCE</scope>
    <source>
        <strain evidence="2">BAC 15a-03b</strain>
    </source>
</reference>
<feature type="transmembrane region" description="Helical" evidence="1">
    <location>
        <begin position="185"/>
        <end position="210"/>
    </location>
</feature>
<dbReference type="RefSeq" id="WP_267144071.1">
    <property type="nucleotide sequence ID" value="NZ_JAODIL010000080.1"/>
</dbReference>
<keyword evidence="1" id="KW-1133">Transmembrane helix</keyword>
<keyword evidence="1" id="KW-0812">Transmembrane</keyword>